<dbReference type="AlphaFoldDB" id="A0A1T4LBG0"/>
<dbReference type="RefSeq" id="WP_078755796.1">
    <property type="nucleotide sequence ID" value="NZ_FUWO01000007.1"/>
</dbReference>
<accession>A0A1T4LBG0</accession>
<dbReference type="OrthoDB" id="2139205at2"/>
<keyword evidence="1" id="KW-0472">Membrane</keyword>
<evidence type="ECO:0000256" key="1">
    <source>
        <dbReference type="SAM" id="Phobius"/>
    </source>
</evidence>
<protein>
    <submittedName>
        <fullName evidence="2">Uncharacterized protein</fullName>
    </submittedName>
</protein>
<evidence type="ECO:0000313" key="2">
    <source>
        <dbReference type="EMBL" id="SJZ51996.1"/>
    </source>
</evidence>
<dbReference type="Proteomes" id="UP000189941">
    <property type="component" value="Unassembled WGS sequence"/>
</dbReference>
<reference evidence="3" key="1">
    <citation type="submission" date="2017-02" db="EMBL/GenBank/DDBJ databases">
        <authorList>
            <person name="Varghese N."/>
            <person name="Submissions S."/>
        </authorList>
    </citation>
    <scope>NUCLEOTIDE SEQUENCE [LARGE SCALE GENOMIC DNA]</scope>
    <source>
        <strain evidence="3">DSM 15739</strain>
    </source>
</reference>
<sequence>MHFFIKNIFKRVLFASIIGGVFSVILTGPIAAQENRHDPQLNQTSLPAISGTFSDYIPYSQFNNYQYSGFGNNYESQYTILEYTPDENGLFQVAILINDQAMAYVYQQRSNGLYELGYVENYGEVQDLRYSNLVNSGQESLILSSNMTVGYQYYSGYHNEYLRTVKSILPTYEKNGVIYQEVVAIEETGYADGSATWYYLAPKYGIICIERVDSQGNSIAETSLYEVYNDVYAP</sequence>
<keyword evidence="3" id="KW-1185">Reference proteome</keyword>
<dbReference type="STRING" id="1121925.SAMN02746011_01030"/>
<proteinExistence type="predicted"/>
<feature type="transmembrane region" description="Helical" evidence="1">
    <location>
        <begin position="12"/>
        <end position="32"/>
    </location>
</feature>
<evidence type="ECO:0000313" key="3">
    <source>
        <dbReference type="Proteomes" id="UP000189941"/>
    </source>
</evidence>
<keyword evidence="1" id="KW-1133">Transmembrane helix</keyword>
<organism evidence="2 3">
    <name type="scientific">Globicatella sulfidifaciens DSM 15739</name>
    <dbReference type="NCBI Taxonomy" id="1121925"/>
    <lineage>
        <taxon>Bacteria</taxon>
        <taxon>Bacillati</taxon>
        <taxon>Bacillota</taxon>
        <taxon>Bacilli</taxon>
        <taxon>Lactobacillales</taxon>
        <taxon>Aerococcaceae</taxon>
        <taxon>Globicatella</taxon>
    </lineage>
</organism>
<name>A0A1T4LBG0_9LACT</name>
<keyword evidence="1" id="KW-0812">Transmembrane</keyword>
<gene>
    <name evidence="2" type="ORF">SAMN02746011_01030</name>
</gene>
<dbReference type="EMBL" id="FUWO01000007">
    <property type="protein sequence ID" value="SJZ51996.1"/>
    <property type="molecule type" value="Genomic_DNA"/>
</dbReference>